<dbReference type="RefSeq" id="WP_066594014.1">
    <property type="nucleotide sequence ID" value="NZ_CAJTBZ010000036.1"/>
</dbReference>
<dbReference type="CDD" id="cd14668">
    <property type="entry name" value="mlta_B"/>
    <property type="match status" value="1"/>
</dbReference>
<evidence type="ECO:0000256" key="4">
    <source>
        <dbReference type="ARBA" id="ARBA00023316"/>
    </source>
</evidence>
<dbReference type="PANTHER" id="PTHR30124">
    <property type="entry name" value="MEMBRANE-BOUND LYTIC MUREIN TRANSGLYCOSYLASE A"/>
    <property type="match status" value="1"/>
</dbReference>
<evidence type="ECO:0000256" key="3">
    <source>
        <dbReference type="ARBA" id="ARBA00023239"/>
    </source>
</evidence>
<reference evidence="9" key="1">
    <citation type="submission" date="2017-05" db="EMBL/GenBank/DDBJ databases">
        <title>Improved OligoMM genomes.</title>
        <authorList>
            <person name="Garzetti D."/>
        </authorList>
    </citation>
    <scope>NUCLEOTIDE SEQUENCE [LARGE SCALE GENOMIC DNA]</scope>
    <source>
        <strain evidence="9">YL45</strain>
    </source>
</reference>
<dbReference type="CDD" id="cd14485">
    <property type="entry name" value="mltA_like_LT_A"/>
    <property type="match status" value="1"/>
</dbReference>
<dbReference type="Proteomes" id="UP000214610">
    <property type="component" value="Unassembled WGS sequence"/>
</dbReference>
<evidence type="ECO:0000259" key="7">
    <source>
        <dbReference type="SMART" id="SM00925"/>
    </source>
</evidence>
<dbReference type="PANTHER" id="PTHR30124:SF0">
    <property type="entry name" value="MEMBRANE-BOUND LYTIC MUREIN TRANSGLYCOSYLASE A"/>
    <property type="match status" value="1"/>
</dbReference>
<feature type="signal peptide" evidence="6">
    <location>
        <begin position="1"/>
        <end position="16"/>
    </location>
</feature>
<evidence type="ECO:0000256" key="6">
    <source>
        <dbReference type="SAM" id="SignalP"/>
    </source>
</evidence>
<dbReference type="Gene3D" id="2.40.40.10">
    <property type="entry name" value="RlpA-like domain"/>
    <property type="match status" value="1"/>
</dbReference>
<dbReference type="Pfam" id="PF06725">
    <property type="entry name" value="3D"/>
    <property type="match status" value="1"/>
</dbReference>
<keyword evidence="3" id="KW-0456">Lyase</keyword>
<dbReference type="AlphaFoldDB" id="A0A227KED8"/>
<gene>
    <name evidence="8" type="ORF">ADH67_09550</name>
</gene>
<dbReference type="EC" id="4.2.2.n1" evidence="2"/>
<accession>A0A227KED8</accession>
<evidence type="ECO:0000256" key="5">
    <source>
        <dbReference type="ARBA" id="ARBA00030918"/>
    </source>
</evidence>
<name>A0A227KED8_9BURK</name>
<proteinExistence type="predicted"/>
<dbReference type="InterPro" id="IPR010611">
    <property type="entry name" value="3D_dom"/>
</dbReference>
<keyword evidence="9" id="KW-1185">Reference proteome</keyword>
<dbReference type="GO" id="GO:0019867">
    <property type="term" value="C:outer membrane"/>
    <property type="evidence" value="ECO:0007669"/>
    <property type="project" value="InterPro"/>
</dbReference>
<comment type="catalytic activity">
    <reaction evidence="1">
        <text>Exolytic cleavage of the (1-&gt;4)-beta-glycosidic linkage between N-acetylmuramic acid (MurNAc) and N-acetylglucosamine (GlcNAc) residues in peptidoglycan, from either the reducing or the non-reducing ends of the peptidoglycan chains, with concomitant formation of a 1,6-anhydrobond in the MurNAc residue.</text>
        <dbReference type="EC" id="4.2.2.n1"/>
    </reaction>
</comment>
<dbReference type="GO" id="GO:0009253">
    <property type="term" value="P:peptidoglycan catabolic process"/>
    <property type="evidence" value="ECO:0007669"/>
    <property type="project" value="TreeGrafter"/>
</dbReference>
<organism evidence="8 9">
    <name type="scientific">Turicimonas muris</name>
    <dbReference type="NCBI Taxonomy" id="1796652"/>
    <lineage>
        <taxon>Bacteria</taxon>
        <taxon>Pseudomonadati</taxon>
        <taxon>Pseudomonadota</taxon>
        <taxon>Betaproteobacteria</taxon>
        <taxon>Burkholderiales</taxon>
        <taxon>Sutterellaceae</taxon>
        <taxon>Turicimonas</taxon>
    </lineage>
</organism>
<keyword evidence="6" id="KW-0732">Signal</keyword>
<feature type="domain" description="Lytic transglycosylase MltA" evidence="7">
    <location>
        <begin position="137"/>
        <end position="293"/>
    </location>
</feature>
<dbReference type="InterPro" id="IPR036908">
    <property type="entry name" value="RlpA-like_sf"/>
</dbReference>
<comment type="caution">
    <text evidence="8">The sequence shown here is derived from an EMBL/GenBank/DDBJ whole genome shotgun (WGS) entry which is preliminary data.</text>
</comment>
<dbReference type="GO" id="GO:0004553">
    <property type="term" value="F:hydrolase activity, hydrolyzing O-glycosyl compounds"/>
    <property type="evidence" value="ECO:0007669"/>
    <property type="project" value="InterPro"/>
</dbReference>
<dbReference type="GO" id="GO:0008933">
    <property type="term" value="F:peptidoglycan lytic transglycosylase activity"/>
    <property type="evidence" value="ECO:0007669"/>
    <property type="project" value="TreeGrafter"/>
</dbReference>
<sequence length="400" mass="44647">MHKLVFRFSFFSVVSAALLLAGCSTTDKTKPEKEIDEPTSIETRTTIDDYSSINQISQEDWQAGLKAFRVSCRSIGKKAIWKEVCAKAVSTPDSEAEDFFRSQFTPWKITKIQLGKQTGTVYSEDESGLMTGYYEPLLKISKEKTSRHKIPILSTPDDLIIVDLASLYPSLKGMRLRGKLQGRKLIPYDDRSHIVQRRDLDKYAIGWSDDPVAVFFLQIQGSGRLETSAGETIRVGYDDQNGHPYKAVGSWLVQKGYLKRHELSMQNIQKWAVENPTRVNELLDQNPSFVFFKERVVTDPSEGPIGAQGLPLTPKASVAVDRKFVPMGTPLIVHASQDNPSLDFTRPVVAQDTGGAIKGPLRFDFFWGFGDEAGKNAGKQKSDVSAWILLPKGAVPEDIR</sequence>
<dbReference type="GeneID" id="78362019"/>
<dbReference type="InterPro" id="IPR005300">
    <property type="entry name" value="MltA_B"/>
</dbReference>
<dbReference type="SMART" id="SM00925">
    <property type="entry name" value="MltA"/>
    <property type="match status" value="1"/>
</dbReference>
<keyword evidence="4" id="KW-0961">Cell wall biogenesis/degradation</keyword>
<evidence type="ECO:0000256" key="2">
    <source>
        <dbReference type="ARBA" id="ARBA00012587"/>
    </source>
</evidence>
<dbReference type="SUPFAM" id="SSF50685">
    <property type="entry name" value="Barwin-like endoglucanases"/>
    <property type="match status" value="1"/>
</dbReference>
<dbReference type="PIRSF" id="PIRSF019422">
    <property type="entry name" value="MltA"/>
    <property type="match status" value="1"/>
</dbReference>
<dbReference type="GO" id="GO:0071555">
    <property type="term" value="P:cell wall organization"/>
    <property type="evidence" value="ECO:0007669"/>
    <property type="project" value="UniProtKB-KW"/>
</dbReference>
<protein>
    <recommendedName>
        <fullName evidence="2">peptidoglycan lytic exotransglycosylase</fullName>
        <ecNumber evidence="2">4.2.2.n1</ecNumber>
    </recommendedName>
    <alternativeName>
        <fullName evidence="5">Murein hydrolase A</fullName>
    </alternativeName>
</protein>
<dbReference type="Pfam" id="PF03562">
    <property type="entry name" value="MltA"/>
    <property type="match status" value="1"/>
</dbReference>
<dbReference type="InterPro" id="IPR026044">
    <property type="entry name" value="MltA"/>
</dbReference>
<dbReference type="Gene3D" id="2.40.240.50">
    <property type="entry name" value="Barwin-like endoglucanases"/>
    <property type="match status" value="1"/>
</dbReference>
<dbReference type="PROSITE" id="PS51257">
    <property type="entry name" value="PROKAR_LIPOPROTEIN"/>
    <property type="match status" value="1"/>
</dbReference>
<evidence type="ECO:0000256" key="1">
    <source>
        <dbReference type="ARBA" id="ARBA00001420"/>
    </source>
</evidence>
<evidence type="ECO:0000313" key="9">
    <source>
        <dbReference type="Proteomes" id="UP000214610"/>
    </source>
</evidence>
<dbReference type="GO" id="GO:0009254">
    <property type="term" value="P:peptidoglycan turnover"/>
    <property type="evidence" value="ECO:0007669"/>
    <property type="project" value="InterPro"/>
</dbReference>
<evidence type="ECO:0000313" key="8">
    <source>
        <dbReference type="EMBL" id="OXE45965.1"/>
    </source>
</evidence>
<feature type="chain" id="PRO_5011257772" description="peptidoglycan lytic exotransglycosylase" evidence="6">
    <location>
        <begin position="17"/>
        <end position="400"/>
    </location>
</feature>
<dbReference type="EMBL" id="NHMP01000006">
    <property type="protein sequence ID" value="OXE45965.1"/>
    <property type="molecule type" value="Genomic_DNA"/>
</dbReference>